<protein>
    <submittedName>
        <fullName evidence="1">Uncharacterized protein</fullName>
    </submittedName>
</protein>
<name>A0A2P2J2E4_RHIMU</name>
<sequence>MTYNSKNFISYTLGPSN</sequence>
<dbReference type="EMBL" id="GGEC01007128">
    <property type="protein sequence ID" value="MBW87611.1"/>
    <property type="molecule type" value="Transcribed_RNA"/>
</dbReference>
<proteinExistence type="predicted"/>
<reference evidence="1" key="1">
    <citation type="submission" date="2018-02" db="EMBL/GenBank/DDBJ databases">
        <title>Rhizophora mucronata_Transcriptome.</title>
        <authorList>
            <person name="Meera S.P."/>
            <person name="Sreeshan A."/>
            <person name="Augustine A."/>
        </authorList>
    </citation>
    <scope>NUCLEOTIDE SEQUENCE</scope>
    <source>
        <tissue evidence="1">Leaf</tissue>
    </source>
</reference>
<evidence type="ECO:0000313" key="1">
    <source>
        <dbReference type="EMBL" id="MBW87611.1"/>
    </source>
</evidence>
<accession>A0A2P2J2E4</accession>
<dbReference type="AlphaFoldDB" id="A0A2P2J2E4"/>
<organism evidence="1">
    <name type="scientific">Rhizophora mucronata</name>
    <name type="common">Asiatic mangrove</name>
    <dbReference type="NCBI Taxonomy" id="61149"/>
    <lineage>
        <taxon>Eukaryota</taxon>
        <taxon>Viridiplantae</taxon>
        <taxon>Streptophyta</taxon>
        <taxon>Embryophyta</taxon>
        <taxon>Tracheophyta</taxon>
        <taxon>Spermatophyta</taxon>
        <taxon>Magnoliopsida</taxon>
        <taxon>eudicotyledons</taxon>
        <taxon>Gunneridae</taxon>
        <taxon>Pentapetalae</taxon>
        <taxon>rosids</taxon>
        <taxon>fabids</taxon>
        <taxon>Malpighiales</taxon>
        <taxon>Rhizophoraceae</taxon>
        <taxon>Rhizophora</taxon>
    </lineage>
</organism>